<feature type="transmembrane region" description="Helical" evidence="8">
    <location>
        <begin position="143"/>
        <end position="162"/>
    </location>
</feature>
<organism evidence="10 11">
    <name type="scientific">Alkalidesulfovibrio alkalitolerans DSM 16529</name>
    <dbReference type="NCBI Taxonomy" id="1121439"/>
    <lineage>
        <taxon>Bacteria</taxon>
        <taxon>Pseudomonadati</taxon>
        <taxon>Thermodesulfobacteriota</taxon>
        <taxon>Desulfovibrionia</taxon>
        <taxon>Desulfovibrionales</taxon>
        <taxon>Desulfovibrionaceae</taxon>
        <taxon>Alkalidesulfovibrio</taxon>
    </lineage>
</organism>
<keyword evidence="2" id="KW-1003">Cell membrane</keyword>
<evidence type="ECO:0000313" key="10">
    <source>
        <dbReference type="EMBL" id="EPR33083.1"/>
    </source>
</evidence>
<dbReference type="NCBIfam" id="NF009310">
    <property type="entry name" value="PRK12668.1"/>
    <property type="match status" value="1"/>
</dbReference>
<feature type="transmembrane region" description="Helical" evidence="8">
    <location>
        <begin position="449"/>
        <end position="469"/>
    </location>
</feature>
<feature type="transmembrane region" description="Helical" evidence="8">
    <location>
        <begin position="35"/>
        <end position="53"/>
    </location>
</feature>
<gene>
    <name evidence="10" type="ORF">dsat_0524</name>
</gene>
<comment type="caution">
    <text evidence="10">The sequence shown here is derived from an EMBL/GenBank/DDBJ whole genome shotgun (WGS) entry which is preliminary data.</text>
</comment>
<feature type="transmembrane region" description="Helical" evidence="8">
    <location>
        <begin position="295"/>
        <end position="314"/>
    </location>
</feature>
<feature type="domain" description="NADH:quinone oxidoreductase/Mrp antiporter transmembrane" evidence="9">
    <location>
        <begin position="109"/>
        <end position="378"/>
    </location>
</feature>
<dbReference type="STRING" id="1121439.dsat_0524"/>
<evidence type="ECO:0000256" key="3">
    <source>
        <dbReference type="ARBA" id="ARBA00022692"/>
    </source>
</evidence>
<name>S7UL71_9BACT</name>
<evidence type="ECO:0000256" key="7">
    <source>
        <dbReference type="RuleBase" id="RU000320"/>
    </source>
</evidence>
<keyword evidence="10" id="KW-0830">Ubiquinone</keyword>
<dbReference type="GO" id="GO:0005886">
    <property type="term" value="C:plasma membrane"/>
    <property type="evidence" value="ECO:0007669"/>
    <property type="project" value="UniProtKB-SubCell"/>
</dbReference>
<dbReference type="InterPro" id="IPR001750">
    <property type="entry name" value="ND/Mrp_TM"/>
</dbReference>
<feature type="transmembrane region" description="Helical" evidence="8">
    <location>
        <begin position="210"/>
        <end position="231"/>
    </location>
</feature>
<feature type="transmembrane region" description="Helical" evidence="8">
    <location>
        <begin position="98"/>
        <end position="131"/>
    </location>
</feature>
<evidence type="ECO:0000256" key="5">
    <source>
        <dbReference type="ARBA" id="ARBA00023002"/>
    </source>
</evidence>
<feature type="transmembrane region" description="Helical" evidence="8">
    <location>
        <begin position="264"/>
        <end position="283"/>
    </location>
</feature>
<accession>S7UL71</accession>
<dbReference type="Proteomes" id="UP000014975">
    <property type="component" value="Unassembled WGS sequence"/>
</dbReference>
<comment type="subcellular location">
    <subcellularLocation>
        <location evidence="1">Cell membrane</location>
        <topology evidence="1">Multi-pass membrane protein</topology>
    </subcellularLocation>
    <subcellularLocation>
        <location evidence="7">Membrane</location>
        <topology evidence="7">Multi-pass membrane protein</topology>
    </subcellularLocation>
</comment>
<dbReference type="PANTHER" id="PTHR42682:SF4">
    <property type="entry name" value="NADH-UBIQUINONE_PLASTOQUINONE"/>
    <property type="match status" value="1"/>
</dbReference>
<proteinExistence type="predicted"/>
<dbReference type="PATRIC" id="fig|1121439.3.peg.1880"/>
<evidence type="ECO:0000256" key="4">
    <source>
        <dbReference type="ARBA" id="ARBA00022989"/>
    </source>
</evidence>
<feature type="transmembrane region" description="Helical" evidence="8">
    <location>
        <begin position="335"/>
        <end position="355"/>
    </location>
</feature>
<dbReference type="Pfam" id="PF00361">
    <property type="entry name" value="Proton_antipo_M"/>
    <property type="match status" value="1"/>
</dbReference>
<evidence type="ECO:0000256" key="2">
    <source>
        <dbReference type="ARBA" id="ARBA00022475"/>
    </source>
</evidence>
<keyword evidence="6 8" id="KW-0472">Membrane</keyword>
<dbReference type="eggNOG" id="COG0651">
    <property type="taxonomic scope" value="Bacteria"/>
</dbReference>
<dbReference type="InterPro" id="IPR052175">
    <property type="entry name" value="ComplexI-like_HydComp"/>
</dbReference>
<feature type="transmembrane region" description="Helical" evidence="8">
    <location>
        <begin position="551"/>
        <end position="571"/>
    </location>
</feature>
<dbReference type="RefSeq" id="WP_020887218.1">
    <property type="nucleotide sequence ID" value="NZ_ATHI01000026.1"/>
</dbReference>
<keyword evidence="11" id="KW-1185">Reference proteome</keyword>
<dbReference type="GO" id="GO:0016491">
    <property type="term" value="F:oxidoreductase activity"/>
    <property type="evidence" value="ECO:0007669"/>
    <property type="project" value="UniProtKB-KW"/>
</dbReference>
<evidence type="ECO:0000256" key="1">
    <source>
        <dbReference type="ARBA" id="ARBA00004651"/>
    </source>
</evidence>
<dbReference type="OrthoDB" id="9805769at2"/>
<feature type="transmembrane region" description="Helical" evidence="8">
    <location>
        <begin position="65"/>
        <end position="86"/>
    </location>
</feature>
<keyword evidence="3 7" id="KW-0812">Transmembrane</keyword>
<keyword evidence="5" id="KW-0560">Oxidoreductase</keyword>
<feature type="transmembrane region" description="Helical" evidence="8">
    <location>
        <begin position="409"/>
        <end position="429"/>
    </location>
</feature>
<protein>
    <submittedName>
        <fullName evidence="10">NADH/Ubiquinone/plastoquinone (Complex I)</fullName>
    </submittedName>
</protein>
<feature type="transmembrane region" description="Helical" evidence="8">
    <location>
        <begin position="237"/>
        <end position="257"/>
    </location>
</feature>
<keyword evidence="4 8" id="KW-1133">Transmembrane helix</keyword>
<evidence type="ECO:0000256" key="6">
    <source>
        <dbReference type="ARBA" id="ARBA00023136"/>
    </source>
</evidence>
<sequence>MMFPPVLAMYAGALVLPLLPKSVRCWAYLLFPLAALWSVMTMPVGTQITVPFASWELVICQVTQLSRVFGIIFALIALVGGIYSLHLRDTGQQVASLLYAGGALGVTFAGDFFTVIVFWEIMAAGSTYLVWARRTPESRRAGMRYLLFHLLGGSLLLMGIILQIQNTGSILLTSFAPGESAAAWLILAGVAVNAAVVPLHAWLPDAYPRGTVTGSVFLSAFTTKTAVYVLASLFPGWNILLVAGVFMTLYGVTFAFLANDIREILAYHIVSQVGYMVAGIGIGTELAINGSAAHAFSHILYKALLFMTTGAVLYSVGTSKLHQLGALAPRMRLLLTLYMVAALSISGAPLFNGFISKSIIVAAAGEAHFYTAKFLLILASVGTFLSVGIKLPYYTWFHEKKSDLTPKPLPMGMIVAMSVTAFLCILYGIMPGLLYVELPYAMDYDPFTIPHLVEAVQILIFTFLGFWLVRKKLTPKNKISLDMDWFYRSSAPYFRKAIVGNINLFFETADKRAFAFAHWVGILAKNPLQALRRTFLPPTRDYDADLDRPPLASPIFLTLVTTVIVTVWALWL</sequence>
<dbReference type="EMBL" id="ATHI01000026">
    <property type="protein sequence ID" value="EPR33083.1"/>
    <property type="molecule type" value="Genomic_DNA"/>
</dbReference>
<reference evidence="10 11" key="1">
    <citation type="journal article" date="2013" name="Genome Announc.">
        <title>Draft genome sequences for three mercury-methylating, sulfate-reducing bacteria.</title>
        <authorList>
            <person name="Brown S.D."/>
            <person name="Hurt R.A.Jr."/>
            <person name="Gilmour C.C."/>
            <person name="Elias D.A."/>
        </authorList>
    </citation>
    <scope>NUCLEOTIDE SEQUENCE [LARGE SCALE GENOMIC DNA]</scope>
    <source>
        <strain evidence="10 11">DSM 16529</strain>
    </source>
</reference>
<evidence type="ECO:0000313" key="11">
    <source>
        <dbReference type="Proteomes" id="UP000014975"/>
    </source>
</evidence>
<dbReference type="AlphaFoldDB" id="S7UL71"/>
<evidence type="ECO:0000259" key="9">
    <source>
        <dbReference type="Pfam" id="PF00361"/>
    </source>
</evidence>
<dbReference type="PANTHER" id="PTHR42682">
    <property type="entry name" value="HYDROGENASE-4 COMPONENT F"/>
    <property type="match status" value="1"/>
</dbReference>
<feature type="transmembrane region" description="Helical" evidence="8">
    <location>
        <begin position="375"/>
        <end position="397"/>
    </location>
</feature>
<dbReference type="PRINTS" id="PR01434">
    <property type="entry name" value="NADHDHGNASE5"/>
</dbReference>
<evidence type="ECO:0000256" key="8">
    <source>
        <dbReference type="SAM" id="Phobius"/>
    </source>
</evidence>
<feature type="transmembrane region" description="Helical" evidence="8">
    <location>
        <begin position="182"/>
        <end position="203"/>
    </location>
</feature>